<gene>
    <name evidence="7" type="ORF">M0812_16304</name>
</gene>
<evidence type="ECO:0000313" key="8">
    <source>
        <dbReference type="Proteomes" id="UP001146793"/>
    </source>
</evidence>
<dbReference type="SUPFAM" id="SSF56112">
    <property type="entry name" value="Protein kinase-like (PK-like)"/>
    <property type="match status" value="1"/>
</dbReference>
<dbReference type="Proteomes" id="UP001146793">
    <property type="component" value="Unassembled WGS sequence"/>
</dbReference>
<feature type="binding site" evidence="4">
    <location>
        <position position="39"/>
    </location>
    <ligand>
        <name>ATP</name>
        <dbReference type="ChEBI" id="CHEBI:30616"/>
    </ligand>
</feature>
<keyword evidence="3 4" id="KW-0067">ATP-binding</keyword>
<dbReference type="PROSITE" id="PS00107">
    <property type="entry name" value="PROTEIN_KINASE_ATP"/>
    <property type="match status" value="1"/>
</dbReference>
<name>A0AAV7ZET3_9EUKA</name>
<sequence length="599" mass="70672">MLTGKAKEKWLLGKQLGKGGFGTIYQATHKKTKRKAAIKFENINNTKQALKFEVEVYEKLQFSRYISEYIMFGKNDLYNYIIIELQGECLSSLHRNHLQKRFSLALTSILAIEMIDSIQKLHEIGYLHRDIKPSNFLIRKGKTLKDLKEFEYKKNINSIICMIDFGLAKYFLDENLKPQKSRGKVGFRGTVRYASINSHNRDDLSRRDDLWSLFYSLVEFLKGELPWHRIKDKELVGKSKKKFTPTLFRGLPKQFEKIYDYLVSLKFCDKPNYEYLINLFIEVQNEHYFDINEEFYLYFLLENNSFEEDCLKQEEKFVNDNKPRLKNTKKLNFIHLQKKKSSLEKLKRKMSQKEQSAVFDGPLSWSVNDDADNHILKSYLSKSYKYTYSNTSKKFYNNIDPKLYNEIKNIQLRNIPSENKIKQIKSSMQLTGSDQSTRSGSISFDTVKDDDEFLESEKCLKLGPKIQGSNLNKEVQKENERERGKDGENVKKRKRVKKRRKGKKNAGNYYKNNKKYMILKNKNDVDLFESQNLKNIEPKSQNLIKGKKNKENFQYEELNLQNLQKLEREKSLDLLSLDSTIHSSYKSDIDEKCCCCNIL</sequence>
<evidence type="ECO:0000256" key="2">
    <source>
        <dbReference type="ARBA" id="ARBA00022741"/>
    </source>
</evidence>
<feature type="domain" description="Protein kinase" evidence="6">
    <location>
        <begin position="10"/>
        <end position="289"/>
    </location>
</feature>
<feature type="compositionally biased region" description="Basic and acidic residues" evidence="5">
    <location>
        <begin position="474"/>
        <end position="490"/>
    </location>
</feature>
<keyword evidence="7" id="KW-0808">Transferase</keyword>
<comment type="caution">
    <text evidence="7">The sequence shown here is derived from an EMBL/GenBank/DDBJ whole genome shotgun (WGS) entry which is preliminary data.</text>
</comment>
<dbReference type="InterPro" id="IPR050235">
    <property type="entry name" value="CK1_Ser-Thr_kinase"/>
</dbReference>
<feature type="compositionally biased region" description="Basic residues" evidence="5">
    <location>
        <begin position="491"/>
        <end position="504"/>
    </location>
</feature>
<dbReference type="Gene3D" id="1.10.510.10">
    <property type="entry name" value="Transferase(Phosphotransferase) domain 1"/>
    <property type="match status" value="1"/>
</dbReference>
<dbReference type="PROSITE" id="PS00108">
    <property type="entry name" value="PROTEIN_KINASE_ST"/>
    <property type="match status" value="1"/>
</dbReference>
<organism evidence="7 8">
    <name type="scientific">Anaeramoeba flamelloides</name>
    <dbReference type="NCBI Taxonomy" id="1746091"/>
    <lineage>
        <taxon>Eukaryota</taxon>
        <taxon>Metamonada</taxon>
        <taxon>Anaeramoebidae</taxon>
        <taxon>Anaeramoeba</taxon>
    </lineage>
</organism>
<dbReference type="SMART" id="SM00220">
    <property type="entry name" value="S_TKc"/>
    <property type="match status" value="1"/>
</dbReference>
<keyword evidence="7" id="KW-0418">Kinase</keyword>
<proteinExistence type="predicted"/>
<dbReference type="EC" id="2.7.11.1" evidence="1"/>
<dbReference type="GO" id="GO:0005524">
    <property type="term" value="F:ATP binding"/>
    <property type="evidence" value="ECO:0007669"/>
    <property type="project" value="UniProtKB-UniRule"/>
</dbReference>
<keyword evidence="2 4" id="KW-0547">Nucleotide-binding</keyword>
<dbReference type="EMBL" id="JANTQA010000032">
    <property type="protein sequence ID" value="KAJ3440248.1"/>
    <property type="molecule type" value="Genomic_DNA"/>
</dbReference>
<reference evidence="7" key="1">
    <citation type="submission" date="2022-08" db="EMBL/GenBank/DDBJ databases">
        <title>Novel sulphate-reducing endosymbionts in the free-living metamonad Anaeramoeba.</title>
        <authorList>
            <person name="Jerlstrom-Hultqvist J."/>
            <person name="Cepicka I."/>
            <person name="Gallot-Lavallee L."/>
            <person name="Salas-Leiva D."/>
            <person name="Curtis B.A."/>
            <person name="Zahonova K."/>
            <person name="Pipaliya S."/>
            <person name="Dacks J."/>
            <person name="Roger A.J."/>
        </authorList>
    </citation>
    <scope>NUCLEOTIDE SEQUENCE</scope>
    <source>
        <strain evidence="7">Busselton2</strain>
    </source>
</reference>
<feature type="region of interest" description="Disordered" evidence="5">
    <location>
        <begin position="470"/>
        <end position="510"/>
    </location>
</feature>
<evidence type="ECO:0000259" key="6">
    <source>
        <dbReference type="PROSITE" id="PS50011"/>
    </source>
</evidence>
<dbReference type="Pfam" id="PF00069">
    <property type="entry name" value="Pkinase"/>
    <property type="match status" value="1"/>
</dbReference>
<dbReference type="AlphaFoldDB" id="A0AAV7ZET3"/>
<dbReference type="InterPro" id="IPR011009">
    <property type="entry name" value="Kinase-like_dom_sf"/>
</dbReference>
<protein>
    <recommendedName>
        <fullName evidence="1">non-specific serine/threonine protein kinase</fullName>
        <ecNumber evidence="1">2.7.11.1</ecNumber>
    </recommendedName>
</protein>
<dbReference type="InterPro" id="IPR000719">
    <property type="entry name" value="Prot_kinase_dom"/>
</dbReference>
<evidence type="ECO:0000256" key="5">
    <source>
        <dbReference type="SAM" id="MobiDB-lite"/>
    </source>
</evidence>
<dbReference type="PROSITE" id="PS50011">
    <property type="entry name" value="PROTEIN_KINASE_DOM"/>
    <property type="match status" value="1"/>
</dbReference>
<evidence type="ECO:0000256" key="4">
    <source>
        <dbReference type="PROSITE-ProRule" id="PRU10141"/>
    </source>
</evidence>
<dbReference type="InterPro" id="IPR008271">
    <property type="entry name" value="Ser/Thr_kinase_AS"/>
</dbReference>
<dbReference type="InterPro" id="IPR017441">
    <property type="entry name" value="Protein_kinase_ATP_BS"/>
</dbReference>
<dbReference type="PANTHER" id="PTHR11909">
    <property type="entry name" value="CASEIN KINASE-RELATED"/>
    <property type="match status" value="1"/>
</dbReference>
<evidence type="ECO:0000256" key="3">
    <source>
        <dbReference type="ARBA" id="ARBA00022840"/>
    </source>
</evidence>
<evidence type="ECO:0000313" key="7">
    <source>
        <dbReference type="EMBL" id="KAJ3440248.1"/>
    </source>
</evidence>
<evidence type="ECO:0000256" key="1">
    <source>
        <dbReference type="ARBA" id="ARBA00012513"/>
    </source>
</evidence>
<accession>A0AAV7ZET3</accession>
<dbReference type="GO" id="GO:0004674">
    <property type="term" value="F:protein serine/threonine kinase activity"/>
    <property type="evidence" value="ECO:0007669"/>
    <property type="project" value="UniProtKB-EC"/>
</dbReference>